<dbReference type="STRING" id="35752.SAMN05421541_12351"/>
<name>A0A1I2LVX4_9ACTN</name>
<organism evidence="3 4">
    <name type="scientific">Actinoplanes philippinensis</name>
    <dbReference type="NCBI Taxonomy" id="35752"/>
    <lineage>
        <taxon>Bacteria</taxon>
        <taxon>Bacillati</taxon>
        <taxon>Actinomycetota</taxon>
        <taxon>Actinomycetes</taxon>
        <taxon>Micromonosporales</taxon>
        <taxon>Micromonosporaceae</taxon>
        <taxon>Actinoplanes</taxon>
    </lineage>
</organism>
<dbReference type="RefSeq" id="WP_093621535.1">
    <property type="nucleotide sequence ID" value="NZ_BOMT01000099.1"/>
</dbReference>
<dbReference type="SUPFAM" id="SSF55785">
    <property type="entry name" value="PYP-like sensor domain (PAS domain)"/>
    <property type="match status" value="1"/>
</dbReference>
<keyword evidence="1" id="KW-0472">Membrane</keyword>
<feature type="transmembrane region" description="Helical" evidence="1">
    <location>
        <begin position="174"/>
        <end position="191"/>
    </location>
</feature>
<feature type="domain" description="PAS" evidence="2">
    <location>
        <begin position="422"/>
        <end position="487"/>
    </location>
</feature>
<gene>
    <name evidence="3" type="ORF">SAMN05421541_12351</name>
</gene>
<reference evidence="3 4" key="1">
    <citation type="submission" date="2016-10" db="EMBL/GenBank/DDBJ databases">
        <authorList>
            <person name="de Groot N.N."/>
        </authorList>
    </citation>
    <scope>NUCLEOTIDE SEQUENCE [LARGE SCALE GENOMIC DNA]</scope>
    <source>
        <strain evidence="3 4">DSM 43019</strain>
    </source>
</reference>
<feature type="transmembrane region" description="Helical" evidence="1">
    <location>
        <begin position="6"/>
        <end position="22"/>
    </location>
</feature>
<evidence type="ECO:0000259" key="2">
    <source>
        <dbReference type="SMART" id="SM00091"/>
    </source>
</evidence>
<proteinExistence type="predicted"/>
<feature type="transmembrane region" description="Helical" evidence="1">
    <location>
        <begin position="34"/>
        <end position="52"/>
    </location>
</feature>
<protein>
    <recommendedName>
        <fullName evidence="2">PAS domain-containing protein</fullName>
    </recommendedName>
</protein>
<dbReference type="OrthoDB" id="3304401at2"/>
<feature type="transmembrane region" description="Helical" evidence="1">
    <location>
        <begin position="58"/>
        <end position="77"/>
    </location>
</feature>
<feature type="transmembrane region" description="Helical" evidence="1">
    <location>
        <begin position="89"/>
        <end position="110"/>
    </location>
</feature>
<dbReference type="SMART" id="SM00091">
    <property type="entry name" value="PAS"/>
    <property type="match status" value="1"/>
</dbReference>
<accession>A0A1I2LVX4</accession>
<sequence length="561" mass="59845">MLRAIEWILLGSGSVGAILWGVHRHRPARRAPWLLLAGAVATLAIGDVFYAYQRMAVADTAYLAMFALVALSLLQFTRGGALLVDRARLIDLVAFACSGMLVVWVFVISVDSRFDLVSPADVIGDLLLLGVAVRLVAADRTNVAAILLVAGSAGMLTGDVFYPLSGESPAAESAYVLLYLAWGLSALHPSMIRLTEPRPARMSPWRFRDTVLLALSAATPPCVLIIEAVSGPVRNGLVIAVTGAITLLLTITRLADAVHQHSQALSRERGLRAANTALVAAADAPAVERAVRAAVTRLLPPGSVRRVILATDDGRLSLEGLPAAPSDAGTHSWWTGTATPSEAGTHSWWTGTAGGDERTLICPLRLEPLAVARPSGGALVITGRREALTAGRDALEVLAGETALALDRITLVEAVGRRDSDLYLRAVTGNTAEIMAVVDSDHRIRYASPGLRRLIGGGDLPPLTALDDLIHSDDQEAVRRALRAEGDGTVYCALPRPDGTHVFVAMSYRDLRHDRLVQGLVVTLRPVGNSGAVTDPAPHHEHQGELPAWVNRRSARDKFRY</sequence>
<dbReference type="EMBL" id="FONV01000023">
    <property type="protein sequence ID" value="SFF81141.1"/>
    <property type="molecule type" value="Genomic_DNA"/>
</dbReference>
<dbReference type="CDD" id="cd00130">
    <property type="entry name" value="PAS"/>
    <property type="match status" value="1"/>
</dbReference>
<keyword evidence="1" id="KW-0812">Transmembrane</keyword>
<keyword evidence="4" id="KW-1185">Reference proteome</keyword>
<evidence type="ECO:0000256" key="1">
    <source>
        <dbReference type="SAM" id="Phobius"/>
    </source>
</evidence>
<keyword evidence="1" id="KW-1133">Transmembrane helix</keyword>
<dbReference type="AlphaFoldDB" id="A0A1I2LVX4"/>
<feature type="transmembrane region" description="Helical" evidence="1">
    <location>
        <begin position="143"/>
        <end position="162"/>
    </location>
</feature>
<dbReference type="Proteomes" id="UP000199645">
    <property type="component" value="Unassembled WGS sequence"/>
</dbReference>
<evidence type="ECO:0000313" key="3">
    <source>
        <dbReference type="EMBL" id="SFF81141.1"/>
    </source>
</evidence>
<dbReference type="InterPro" id="IPR035965">
    <property type="entry name" value="PAS-like_dom_sf"/>
</dbReference>
<dbReference type="InterPro" id="IPR000014">
    <property type="entry name" value="PAS"/>
</dbReference>
<evidence type="ECO:0000313" key="4">
    <source>
        <dbReference type="Proteomes" id="UP000199645"/>
    </source>
</evidence>
<dbReference type="Gene3D" id="3.30.450.20">
    <property type="entry name" value="PAS domain"/>
    <property type="match status" value="1"/>
</dbReference>